<keyword evidence="2" id="KW-1185">Reference proteome</keyword>
<reference evidence="1" key="1">
    <citation type="journal article" date="2014" name="Int. J. Syst. Evol. Microbiol.">
        <title>Complete genome sequence of Corynebacterium casei LMG S-19264T (=DSM 44701T), isolated from a smear-ripened cheese.</title>
        <authorList>
            <consortium name="US DOE Joint Genome Institute (JGI-PGF)"/>
            <person name="Walter F."/>
            <person name="Albersmeier A."/>
            <person name="Kalinowski J."/>
            <person name="Ruckert C."/>
        </authorList>
    </citation>
    <scope>NUCLEOTIDE SEQUENCE</scope>
    <source>
        <strain evidence="1">CCM 7684</strain>
    </source>
</reference>
<gene>
    <name evidence="1" type="ORF">GCM10007276_02670</name>
</gene>
<dbReference type="InterPro" id="IPR002816">
    <property type="entry name" value="TraB/PrgY/GumN_fam"/>
</dbReference>
<evidence type="ECO:0000313" key="1">
    <source>
        <dbReference type="EMBL" id="GGE28996.1"/>
    </source>
</evidence>
<dbReference type="PANTHER" id="PTHR40590:SF1">
    <property type="entry name" value="CYTOPLASMIC PROTEIN"/>
    <property type="match status" value="1"/>
</dbReference>
<dbReference type="InterPro" id="IPR047111">
    <property type="entry name" value="YbaP-like"/>
</dbReference>
<reference evidence="1" key="2">
    <citation type="submission" date="2020-09" db="EMBL/GenBank/DDBJ databases">
        <authorList>
            <person name="Sun Q."/>
            <person name="Sedlacek I."/>
        </authorList>
    </citation>
    <scope>NUCLEOTIDE SEQUENCE</scope>
    <source>
        <strain evidence="1">CCM 7684</strain>
    </source>
</reference>
<dbReference type="AlphaFoldDB" id="A0A8J2VKU5"/>
<name>A0A8J2VKU5_9RHOB</name>
<dbReference type="PANTHER" id="PTHR40590">
    <property type="entry name" value="CYTOPLASMIC PROTEIN-RELATED"/>
    <property type="match status" value="1"/>
</dbReference>
<proteinExistence type="predicted"/>
<sequence>MVLAATAAAQEMPPVCTAPDPLAELRRQDPSTFARVEAETAAVSNAKGVLWRIEKEDLAPSYLFGTIHLTDSRVTNLPLEVTKALSESATVALELAATGDPEAMAQLGDRMLAMAMNNTGHPPLASMTVAERNRIAGALQARGLPAEAVQIFKPWFLTVSLALPACEMARQRAAFQNVDELIATTARERGMPVVGLETDAEQLSILSSLEPWVYEAALRDSSRSEARNQELLELLVQLYLDRSPGALIPAYRHLALPEENVEAFMIFMKALMGSRNDVMRDRARPLLEKGQLFIAVGALHLPGKGGLVDLFRKEGYRLIRVL</sequence>
<dbReference type="Proteomes" id="UP000602745">
    <property type="component" value="Unassembled WGS sequence"/>
</dbReference>
<dbReference type="EMBL" id="BMCP01000001">
    <property type="protein sequence ID" value="GGE28996.1"/>
    <property type="molecule type" value="Genomic_DNA"/>
</dbReference>
<dbReference type="CDD" id="cd14789">
    <property type="entry name" value="Tiki"/>
    <property type="match status" value="1"/>
</dbReference>
<accession>A0A8J2VKU5</accession>
<protein>
    <submittedName>
        <fullName evidence="1">GumN family protein</fullName>
    </submittedName>
</protein>
<comment type="caution">
    <text evidence="1">The sequence shown here is derived from an EMBL/GenBank/DDBJ whole genome shotgun (WGS) entry which is preliminary data.</text>
</comment>
<evidence type="ECO:0000313" key="2">
    <source>
        <dbReference type="Proteomes" id="UP000602745"/>
    </source>
</evidence>
<dbReference type="Pfam" id="PF01963">
    <property type="entry name" value="TraB_PrgY_gumN"/>
    <property type="match status" value="1"/>
</dbReference>
<organism evidence="1 2">
    <name type="scientific">Agaricicola taiwanensis</name>
    <dbReference type="NCBI Taxonomy" id="591372"/>
    <lineage>
        <taxon>Bacteria</taxon>
        <taxon>Pseudomonadati</taxon>
        <taxon>Pseudomonadota</taxon>
        <taxon>Alphaproteobacteria</taxon>
        <taxon>Rhodobacterales</taxon>
        <taxon>Paracoccaceae</taxon>
        <taxon>Agaricicola</taxon>
    </lineage>
</organism>